<keyword evidence="8" id="KW-1133">Transmembrane helix</keyword>
<comment type="similarity">
    <text evidence="4">Belongs to the methyl-accepting chemotaxis (MCP) protein family.</text>
</comment>
<feature type="domain" description="HAMP" evidence="10">
    <location>
        <begin position="408"/>
        <end position="460"/>
    </location>
</feature>
<evidence type="ECO:0000256" key="4">
    <source>
        <dbReference type="ARBA" id="ARBA00029447"/>
    </source>
</evidence>
<dbReference type="InterPro" id="IPR004089">
    <property type="entry name" value="MCPsignal_dom"/>
</dbReference>
<evidence type="ECO:0000256" key="6">
    <source>
        <dbReference type="SAM" id="Coils"/>
    </source>
</evidence>
<evidence type="ECO:0000259" key="9">
    <source>
        <dbReference type="PROSITE" id="PS50111"/>
    </source>
</evidence>
<dbReference type="PRINTS" id="PR00260">
    <property type="entry name" value="CHEMTRNSDUCR"/>
</dbReference>
<dbReference type="SUPFAM" id="SSF158472">
    <property type="entry name" value="HAMP domain-like"/>
    <property type="match status" value="1"/>
</dbReference>
<dbReference type="InterPro" id="IPR004090">
    <property type="entry name" value="Chemotax_Me-accpt_rcpt"/>
</dbReference>
<dbReference type="SUPFAM" id="SSF58104">
    <property type="entry name" value="Methyl-accepting chemotaxis protein (MCP) signaling domain"/>
    <property type="match status" value="1"/>
</dbReference>
<dbReference type="AlphaFoldDB" id="A0A2S7A150"/>
<evidence type="ECO:0008006" key="13">
    <source>
        <dbReference type="Google" id="ProtNLM"/>
    </source>
</evidence>
<dbReference type="PROSITE" id="PS50885">
    <property type="entry name" value="HAMP"/>
    <property type="match status" value="2"/>
</dbReference>
<dbReference type="SMART" id="SM00283">
    <property type="entry name" value="MA"/>
    <property type="match status" value="1"/>
</dbReference>
<dbReference type="PANTHER" id="PTHR43531:SF14">
    <property type="entry name" value="METHYL-ACCEPTING CHEMOTAXIS PROTEIN I-RELATED"/>
    <property type="match status" value="1"/>
</dbReference>
<dbReference type="Pfam" id="PF00015">
    <property type="entry name" value="MCPsignal"/>
    <property type="match status" value="1"/>
</dbReference>
<comment type="subcellular location">
    <subcellularLocation>
        <location evidence="1">Membrane</location>
    </subcellularLocation>
</comment>
<dbReference type="PROSITE" id="PS50111">
    <property type="entry name" value="CHEMOTAXIS_TRANSDUC_2"/>
    <property type="match status" value="1"/>
</dbReference>
<evidence type="ECO:0000313" key="12">
    <source>
        <dbReference type="Proteomes" id="UP000238049"/>
    </source>
</evidence>
<evidence type="ECO:0000256" key="1">
    <source>
        <dbReference type="ARBA" id="ARBA00004370"/>
    </source>
</evidence>
<dbReference type="PANTHER" id="PTHR43531">
    <property type="entry name" value="PROTEIN ICFG"/>
    <property type="match status" value="1"/>
</dbReference>
<keyword evidence="6" id="KW-0175">Coiled coil</keyword>
<feature type="coiled-coil region" evidence="6">
    <location>
        <begin position="637"/>
        <end position="685"/>
    </location>
</feature>
<dbReference type="InterPro" id="IPR003660">
    <property type="entry name" value="HAMP_dom"/>
</dbReference>
<keyword evidence="2" id="KW-0488">Methylation</keyword>
<feature type="region of interest" description="Disordered" evidence="7">
    <location>
        <begin position="513"/>
        <end position="541"/>
    </location>
</feature>
<sequence length="736" mass="78378">MSSASKRLSLPRWGMLSRATARLSRRLRYISIRSKILLLPSIALLGLLAYSVYTISASRANIHTLERFAANTLPVMSLAAQANQGLIETQATFSQALGDKDEFLIEDAVKLAQTARQKIQSIKTKDPSYAPRVTELVALWDRYVEKSKLAVTGIISGQGDMQSFQALATEKQAAYQQVRDALNKLGSDSETSFKSALTEAAAQATRASWIGASATVVLLLLTVLAALLIDAAIRQPIERLNQAIGQVARGDFDVHVEDEGKDALSTMCRSFNSLLVDLKAAISETNQVLAAVERGNFSQRVAADLPGDLATLKHGVNAGADSVQRTMRALDAVMDALARGDFSARMSEDVEGDSRVKVDRAMHLLQESLEELRTSMTATAEGNFKRRIDADLPGDLGVLKQAVNQSLNALDLALSEISATTDALANGDLSRRVQGLYAGTLGALTSSLNGSLDSLSEVIGEVASTAEDVSNGADEISSGNSDLSGRTERQAAALEQSAASIKSLLESARQAAENSRQTSELTVGALENSRHGAEVVSKAGDSMEGINQSSRRIADIIGLIDSVAFQTNLLALNAAVEAARAGEHGRGFAVVASEVRNLAHRTASSAKEIRDLISDSNQRVHEGTDLVAATREQLEAINASNERVAQLSREAASAAQDQSSGLQELSRAVDDLESVNQQNSSLVEEVSASSESLRERAVQLRTMVAGFRLQDADSAVRQSSAVVAKLALQRAARTPA</sequence>
<organism evidence="11 12">
    <name type="scientific">Xanthomonas arboricola pv. guizotiae</name>
    <dbReference type="NCBI Taxonomy" id="487867"/>
    <lineage>
        <taxon>Bacteria</taxon>
        <taxon>Pseudomonadati</taxon>
        <taxon>Pseudomonadota</taxon>
        <taxon>Gammaproteobacteria</taxon>
        <taxon>Lysobacterales</taxon>
        <taxon>Lysobacteraceae</taxon>
        <taxon>Xanthomonas</taxon>
    </lineage>
</organism>
<dbReference type="InterPro" id="IPR051310">
    <property type="entry name" value="MCP_chemotaxis"/>
</dbReference>
<dbReference type="GO" id="GO:0006935">
    <property type="term" value="P:chemotaxis"/>
    <property type="evidence" value="ECO:0007669"/>
    <property type="project" value="UniProtKB-KW"/>
</dbReference>
<feature type="transmembrane region" description="Helical" evidence="8">
    <location>
        <begin position="209"/>
        <end position="229"/>
    </location>
</feature>
<evidence type="ECO:0000256" key="5">
    <source>
        <dbReference type="PROSITE-ProRule" id="PRU00284"/>
    </source>
</evidence>
<feature type="region of interest" description="Disordered" evidence="7">
    <location>
        <begin position="469"/>
        <end position="488"/>
    </location>
</feature>
<evidence type="ECO:0000256" key="7">
    <source>
        <dbReference type="SAM" id="MobiDB-lite"/>
    </source>
</evidence>
<dbReference type="GO" id="GO:0005886">
    <property type="term" value="C:plasma membrane"/>
    <property type="evidence" value="ECO:0007669"/>
    <property type="project" value="TreeGrafter"/>
</dbReference>
<accession>A0A2S7A150</accession>
<feature type="domain" description="Methyl-accepting transducer" evidence="9">
    <location>
        <begin position="465"/>
        <end position="694"/>
    </location>
</feature>
<protein>
    <recommendedName>
        <fullName evidence="13">Methyl-accepting chemotaxis protein</fullName>
    </recommendedName>
</protein>
<proteinExistence type="inferred from homology"/>
<dbReference type="Gene3D" id="1.10.287.950">
    <property type="entry name" value="Methyl-accepting chemotaxis protein"/>
    <property type="match status" value="1"/>
</dbReference>
<name>A0A2S7A150_9XANT</name>
<comment type="caution">
    <text evidence="11">The sequence shown here is derived from an EMBL/GenBank/DDBJ whole genome shotgun (WGS) entry which is preliminary data.</text>
</comment>
<dbReference type="Pfam" id="PF00672">
    <property type="entry name" value="HAMP"/>
    <property type="match status" value="3"/>
</dbReference>
<keyword evidence="8" id="KW-0472">Membrane</keyword>
<keyword evidence="3 5" id="KW-0807">Transducer</keyword>
<dbReference type="EMBL" id="MDSL01000020">
    <property type="protein sequence ID" value="PPT99404.1"/>
    <property type="molecule type" value="Genomic_DNA"/>
</dbReference>
<dbReference type="Gene3D" id="1.20.120.1530">
    <property type="match status" value="1"/>
</dbReference>
<evidence type="ECO:0000256" key="3">
    <source>
        <dbReference type="ARBA" id="ARBA00023224"/>
    </source>
</evidence>
<gene>
    <name evidence="11" type="ORF">XarbCFBP7409_10955</name>
</gene>
<evidence type="ECO:0000259" key="10">
    <source>
        <dbReference type="PROSITE" id="PS50885"/>
    </source>
</evidence>
<keyword evidence="8" id="KW-0812">Transmembrane</keyword>
<reference evidence="11 12" key="1">
    <citation type="submission" date="2016-08" db="EMBL/GenBank/DDBJ databases">
        <title>Evolution of the type three secretion system and type three effector repertoires in Xanthomonas.</title>
        <authorList>
            <person name="Merda D."/>
            <person name="Briand M."/>
            <person name="Bosis E."/>
            <person name="Rousseau C."/>
            <person name="Portier P."/>
            <person name="Jacques M.-A."/>
            <person name="Fischer-Le Saux M."/>
        </authorList>
    </citation>
    <scope>NUCLEOTIDE SEQUENCE [LARGE SCALE GENOMIC DNA]</scope>
    <source>
        <strain evidence="11 12">CFBP 7409</strain>
    </source>
</reference>
<dbReference type="SMART" id="SM00304">
    <property type="entry name" value="HAMP"/>
    <property type="match status" value="3"/>
</dbReference>
<dbReference type="CDD" id="cd06225">
    <property type="entry name" value="HAMP"/>
    <property type="match status" value="1"/>
</dbReference>
<dbReference type="GO" id="GO:0004888">
    <property type="term" value="F:transmembrane signaling receptor activity"/>
    <property type="evidence" value="ECO:0007669"/>
    <property type="project" value="InterPro"/>
</dbReference>
<dbReference type="FunFam" id="1.10.287.950:FF:000001">
    <property type="entry name" value="Methyl-accepting chemotaxis sensory transducer"/>
    <property type="match status" value="1"/>
</dbReference>
<feature type="domain" description="HAMP" evidence="10">
    <location>
        <begin position="231"/>
        <end position="283"/>
    </location>
</feature>
<evidence type="ECO:0000313" key="11">
    <source>
        <dbReference type="EMBL" id="PPT99404.1"/>
    </source>
</evidence>
<evidence type="ECO:0000256" key="2">
    <source>
        <dbReference type="ARBA" id="ARBA00022481"/>
    </source>
</evidence>
<dbReference type="Proteomes" id="UP000238049">
    <property type="component" value="Unassembled WGS sequence"/>
</dbReference>
<dbReference type="CDD" id="cd11386">
    <property type="entry name" value="MCP_signal"/>
    <property type="match status" value="1"/>
</dbReference>
<evidence type="ECO:0000256" key="8">
    <source>
        <dbReference type="SAM" id="Phobius"/>
    </source>
</evidence>
<dbReference type="GO" id="GO:0007165">
    <property type="term" value="P:signal transduction"/>
    <property type="evidence" value="ECO:0007669"/>
    <property type="project" value="UniProtKB-KW"/>
</dbReference>